<keyword evidence="4 8" id="KW-0812">Transmembrane</keyword>
<feature type="transmembrane region" description="Helical" evidence="8">
    <location>
        <begin position="109"/>
        <end position="135"/>
    </location>
</feature>
<dbReference type="GO" id="GO:0015109">
    <property type="term" value="F:chromate transmembrane transporter activity"/>
    <property type="evidence" value="ECO:0007669"/>
    <property type="project" value="InterPro"/>
</dbReference>
<gene>
    <name evidence="9" type="primary">chrA</name>
    <name evidence="9" type="ORF">F8O04_04285</name>
</gene>
<evidence type="ECO:0000256" key="6">
    <source>
        <dbReference type="ARBA" id="ARBA00023136"/>
    </source>
</evidence>
<proteinExistence type="inferred from homology"/>
<feature type="transmembrane region" description="Helical" evidence="8">
    <location>
        <begin position="258"/>
        <end position="277"/>
    </location>
</feature>
<evidence type="ECO:0000256" key="8">
    <source>
        <dbReference type="SAM" id="Phobius"/>
    </source>
</evidence>
<feature type="region of interest" description="Disordered" evidence="7">
    <location>
        <begin position="1"/>
        <end position="29"/>
    </location>
</feature>
<evidence type="ECO:0000313" key="9">
    <source>
        <dbReference type="EMBL" id="KAB1649487.1"/>
    </source>
</evidence>
<name>A0A6H9WRA9_9MICO</name>
<feature type="transmembrane region" description="Helical" evidence="8">
    <location>
        <begin position="224"/>
        <end position="246"/>
    </location>
</feature>
<dbReference type="NCBIfam" id="TIGR00937">
    <property type="entry name" value="2A51"/>
    <property type="match status" value="1"/>
</dbReference>
<keyword evidence="5 8" id="KW-1133">Transmembrane helix</keyword>
<dbReference type="EMBL" id="WBJY01000001">
    <property type="protein sequence ID" value="KAB1649487.1"/>
    <property type="molecule type" value="Genomic_DNA"/>
</dbReference>
<dbReference type="RefSeq" id="WP_158028077.1">
    <property type="nucleotide sequence ID" value="NZ_BMHG01000001.1"/>
</dbReference>
<dbReference type="PIRSF" id="PIRSF004810">
    <property type="entry name" value="ChrA"/>
    <property type="match status" value="1"/>
</dbReference>
<protein>
    <submittedName>
        <fullName evidence="9">Chromate efflux transporter</fullName>
    </submittedName>
</protein>
<dbReference type="Proteomes" id="UP000431744">
    <property type="component" value="Unassembled WGS sequence"/>
</dbReference>
<organism evidence="9 10">
    <name type="scientific">Pseudoclavibacter endophyticus</name>
    <dbReference type="NCBI Taxonomy" id="1778590"/>
    <lineage>
        <taxon>Bacteria</taxon>
        <taxon>Bacillati</taxon>
        <taxon>Actinomycetota</taxon>
        <taxon>Actinomycetes</taxon>
        <taxon>Micrococcales</taxon>
        <taxon>Microbacteriaceae</taxon>
        <taxon>Pseudoclavibacter</taxon>
    </lineage>
</organism>
<feature type="transmembrane region" description="Helical" evidence="8">
    <location>
        <begin position="141"/>
        <end position="161"/>
    </location>
</feature>
<comment type="subcellular location">
    <subcellularLocation>
        <location evidence="1">Cell membrane</location>
        <topology evidence="1">Multi-pass membrane protein</topology>
    </subcellularLocation>
</comment>
<keyword evidence="3" id="KW-1003">Cell membrane</keyword>
<dbReference type="InterPro" id="IPR014047">
    <property type="entry name" value="Chr_Tranpt_l_chain"/>
</dbReference>
<evidence type="ECO:0000256" key="7">
    <source>
        <dbReference type="SAM" id="MobiDB-lite"/>
    </source>
</evidence>
<dbReference type="PANTHER" id="PTHR33567">
    <property type="entry name" value="CHROMATE ION TRANSPORTER (EUROFUNG)"/>
    <property type="match status" value="1"/>
</dbReference>
<dbReference type="GO" id="GO:0005886">
    <property type="term" value="C:plasma membrane"/>
    <property type="evidence" value="ECO:0007669"/>
    <property type="project" value="UniProtKB-SubCell"/>
</dbReference>
<dbReference type="InterPro" id="IPR003370">
    <property type="entry name" value="Chromate_transpt"/>
</dbReference>
<comment type="caution">
    <text evidence="9">The sequence shown here is derived from an EMBL/GenBank/DDBJ whole genome shotgun (WGS) entry which is preliminary data.</text>
</comment>
<feature type="transmembrane region" description="Helical" evidence="8">
    <location>
        <begin position="394"/>
        <end position="423"/>
    </location>
</feature>
<dbReference type="OrthoDB" id="8969999at2"/>
<feature type="transmembrane region" description="Helical" evidence="8">
    <location>
        <begin position="361"/>
        <end position="382"/>
    </location>
</feature>
<keyword evidence="10" id="KW-1185">Reference proteome</keyword>
<evidence type="ECO:0000313" key="10">
    <source>
        <dbReference type="Proteomes" id="UP000431744"/>
    </source>
</evidence>
<sequence>MTANPVPTGDAGNARPSASPGTPPPSVPKRTSGAIWEVFVAFLRLGFTSFGGPVAHLGFFREAFVTRRSWLTDRSYADLVALCQFLPGPASSQVGMAIGLHRAGAFGMLAAWAAFTLPSAALMVLFAYGVAWLGASAESGWVVGLKAAAVAVVAHAVFGMAKSLTPDARRATIAVAALVVVLLVPGSLTQVVVIALAAIAGLLVVRPDRTPADGADELRARVPVAVSIACLVLFGVLLAGLPALAAMTGDETVRLVDVFYRAGALVFGGGHVVLPLLEAEVVQTGLVSHDIFLAGYGAAQAVPGPLFTFAAFLGASTESGPTGVLGGTIALLAIFLPAVLLIIGVLPFWERVRRAPRAQRALGGVNAGVVGILAAALYTPVFTEGITDAWTLSLAAVAFVALTAWRAPSWAVVIGAAIIGGFLL</sequence>
<feature type="transmembrane region" description="Helical" evidence="8">
    <location>
        <begin position="173"/>
        <end position="204"/>
    </location>
</feature>
<comment type="similarity">
    <text evidence="2">Belongs to the chromate ion transporter (CHR) (TC 2.A.51) family.</text>
</comment>
<dbReference type="PANTHER" id="PTHR33567:SF3">
    <property type="entry name" value="CHROMATE ION TRANSPORTER (EUROFUNG)"/>
    <property type="match status" value="1"/>
</dbReference>
<dbReference type="Pfam" id="PF02417">
    <property type="entry name" value="Chromate_transp"/>
    <property type="match status" value="2"/>
</dbReference>
<keyword evidence="6 8" id="KW-0472">Membrane</keyword>
<accession>A0A6H9WRA9</accession>
<evidence type="ECO:0000256" key="4">
    <source>
        <dbReference type="ARBA" id="ARBA00022692"/>
    </source>
</evidence>
<feature type="transmembrane region" description="Helical" evidence="8">
    <location>
        <begin position="329"/>
        <end position="349"/>
    </location>
</feature>
<evidence type="ECO:0000256" key="1">
    <source>
        <dbReference type="ARBA" id="ARBA00004651"/>
    </source>
</evidence>
<reference evidence="9 10" key="1">
    <citation type="submission" date="2019-09" db="EMBL/GenBank/DDBJ databases">
        <title>Phylogeny of genus Pseudoclavibacter and closely related genus.</title>
        <authorList>
            <person name="Li Y."/>
        </authorList>
    </citation>
    <scope>NUCLEOTIDE SEQUENCE [LARGE SCALE GENOMIC DNA]</scope>
    <source>
        <strain evidence="9 10">EGI 60007</strain>
    </source>
</reference>
<evidence type="ECO:0000256" key="2">
    <source>
        <dbReference type="ARBA" id="ARBA00005262"/>
    </source>
</evidence>
<feature type="transmembrane region" description="Helical" evidence="8">
    <location>
        <begin position="34"/>
        <end position="60"/>
    </location>
</feature>
<dbReference type="AlphaFoldDB" id="A0A6H9WRA9"/>
<evidence type="ECO:0000256" key="3">
    <source>
        <dbReference type="ARBA" id="ARBA00022475"/>
    </source>
</evidence>
<evidence type="ECO:0000256" key="5">
    <source>
        <dbReference type="ARBA" id="ARBA00022989"/>
    </source>
</evidence>